<dbReference type="SUPFAM" id="SSF54427">
    <property type="entry name" value="NTF2-like"/>
    <property type="match status" value="1"/>
</dbReference>
<reference evidence="1 2" key="1">
    <citation type="submission" date="2018-03" db="EMBL/GenBank/DDBJ databases">
        <title>Draft Genome Sequences of the Obligatory Marine Myxobacteria Enhygromyxa salina SWB005.</title>
        <authorList>
            <person name="Poehlein A."/>
            <person name="Moghaddam J.A."/>
            <person name="Harms H."/>
            <person name="Alanjari M."/>
            <person name="Koenig G.M."/>
            <person name="Daniel R."/>
            <person name="Schaeberle T.F."/>
        </authorList>
    </citation>
    <scope>NUCLEOTIDE SEQUENCE [LARGE SCALE GENOMIC DNA]</scope>
    <source>
        <strain evidence="1 2">SWB005</strain>
    </source>
</reference>
<proteinExistence type="predicted"/>
<gene>
    <name evidence="1" type="ORF">ENSA5_51900</name>
</gene>
<comment type="caution">
    <text evidence="1">The sequence shown here is derived from an EMBL/GenBank/DDBJ whole genome shotgun (WGS) entry which is preliminary data.</text>
</comment>
<evidence type="ECO:0000313" key="2">
    <source>
        <dbReference type="Proteomes" id="UP000237968"/>
    </source>
</evidence>
<dbReference type="RefSeq" id="WP_106394419.1">
    <property type="nucleotide sequence ID" value="NZ_PVNK01000227.1"/>
</dbReference>
<evidence type="ECO:0000313" key="1">
    <source>
        <dbReference type="EMBL" id="PRP91979.1"/>
    </source>
</evidence>
<dbReference type="InterPro" id="IPR032710">
    <property type="entry name" value="NTF2-like_dom_sf"/>
</dbReference>
<dbReference type="Proteomes" id="UP000237968">
    <property type="component" value="Unassembled WGS sequence"/>
</dbReference>
<dbReference type="Gene3D" id="3.10.450.50">
    <property type="match status" value="1"/>
</dbReference>
<organism evidence="1 2">
    <name type="scientific">Enhygromyxa salina</name>
    <dbReference type="NCBI Taxonomy" id="215803"/>
    <lineage>
        <taxon>Bacteria</taxon>
        <taxon>Pseudomonadati</taxon>
        <taxon>Myxococcota</taxon>
        <taxon>Polyangia</taxon>
        <taxon>Nannocystales</taxon>
        <taxon>Nannocystaceae</taxon>
        <taxon>Enhygromyxa</taxon>
    </lineage>
</organism>
<name>A0A2S9XGI5_9BACT</name>
<dbReference type="EMBL" id="PVNK01000227">
    <property type="protein sequence ID" value="PRP91979.1"/>
    <property type="molecule type" value="Genomic_DNA"/>
</dbReference>
<accession>A0A2S9XGI5</accession>
<keyword evidence="2" id="KW-1185">Reference proteome</keyword>
<sequence>MDDPPAEPPSAPAAAPPADLADVDSLDGIVNALYASISFEAGEHPAWPRFRSLFDPAAVMVRVDSLIAALPPDQRDTPPLRVSTIEDYISRTTAAIESGALTAFVERELTRRTEVFADLAQVFSTYERCADAGEVRRGINSLQLVKDSGRWRVISLTWTDETDDGPLPSRYLPRT</sequence>
<dbReference type="OrthoDB" id="8754772at2"/>
<protein>
    <recommendedName>
        <fullName evidence="3">SnoaL-like domain-containing protein</fullName>
    </recommendedName>
</protein>
<evidence type="ECO:0008006" key="3">
    <source>
        <dbReference type="Google" id="ProtNLM"/>
    </source>
</evidence>
<dbReference type="AlphaFoldDB" id="A0A2S9XGI5"/>